<dbReference type="AlphaFoldDB" id="A0ABD3JNT7"/>
<protein>
    <submittedName>
        <fullName evidence="1">Uncharacterized protein</fullName>
    </submittedName>
</protein>
<dbReference type="EMBL" id="JBJKBG010000007">
    <property type="protein sequence ID" value="KAL3729499.1"/>
    <property type="molecule type" value="Genomic_DNA"/>
</dbReference>
<evidence type="ECO:0000313" key="1">
    <source>
        <dbReference type="EMBL" id="KAL3729499.1"/>
    </source>
</evidence>
<keyword evidence="2" id="KW-1185">Reference proteome</keyword>
<comment type="caution">
    <text evidence="1">The sequence shown here is derived from an EMBL/GenBank/DDBJ whole genome shotgun (WGS) entry which is preliminary data.</text>
</comment>
<sequence>MLQEIISPFETDRFDVLKSICEHLFEHDDDGVNATFWALTPASIYSRSSSFNSLFLTESWSELSLKINDSEDMLVYGALRDALNFGWTMSSASNQLLDFEVTTIDYNGIGQVTGQKPETVEREVQVVVEKMYYRGVRRWQLGK</sequence>
<accession>A0ABD3JNT7</accession>
<proteinExistence type="predicted"/>
<evidence type="ECO:0000313" key="2">
    <source>
        <dbReference type="Proteomes" id="UP001634007"/>
    </source>
</evidence>
<name>A0ABD3JNT7_EUCGL</name>
<dbReference type="Proteomes" id="UP001634007">
    <property type="component" value="Unassembled WGS sequence"/>
</dbReference>
<reference evidence="1 2" key="1">
    <citation type="submission" date="2024-11" db="EMBL/GenBank/DDBJ databases">
        <title>Chromosome-level genome assembly of Eucalyptus globulus Labill. provides insights into its genome evolution.</title>
        <authorList>
            <person name="Li X."/>
        </authorList>
    </citation>
    <scope>NUCLEOTIDE SEQUENCE [LARGE SCALE GENOMIC DNA]</scope>
    <source>
        <strain evidence="1">CL2024</strain>
        <tissue evidence="1">Fresh tender leaves</tissue>
    </source>
</reference>
<organism evidence="1 2">
    <name type="scientific">Eucalyptus globulus</name>
    <name type="common">Tasmanian blue gum</name>
    <dbReference type="NCBI Taxonomy" id="34317"/>
    <lineage>
        <taxon>Eukaryota</taxon>
        <taxon>Viridiplantae</taxon>
        <taxon>Streptophyta</taxon>
        <taxon>Embryophyta</taxon>
        <taxon>Tracheophyta</taxon>
        <taxon>Spermatophyta</taxon>
        <taxon>Magnoliopsida</taxon>
        <taxon>eudicotyledons</taxon>
        <taxon>Gunneridae</taxon>
        <taxon>Pentapetalae</taxon>
        <taxon>rosids</taxon>
        <taxon>malvids</taxon>
        <taxon>Myrtales</taxon>
        <taxon>Myrtaceae</taxon>
        <taxon>Myrtoideae</taxon>
        <taxon>Eucalypteae</taxon>
        <taxon>Eucalyptus</taxon>
    </lineage>
</organism>
<gene>
    <name evidence="1" type="ORF">ACJRO7_026598</name>
</gene>